<evidence type="ECO:0000313" key="2">
    <source>
        <dbReference type="EMBL" id="GAA4299045.1"/>
    </source>
</evidence>
<feature type="chain" id="PRO_5046180761" description="Fibronectin type-III domain-containing protein" evidence="1">
    <location>
        <begin position="25"/>
        <end position="224"/>
    </location>
</feature>
<accession>A0ABP8FB88</accession>
<evidence type="ECO:0000256" key="1">
    <source>
        <dbReference type="SAM" id="SignalP"/>
    </source>
</evidence>
<dbReference type="RefSeq" id="WP_345162555.1">
    <property type="nucleotide sequence ID" value="NZ_BAABGX010000001.1"/>
</dbReference>
<dbReference type="InterPro" id="IPR036116">
    <property type="entry name" value="FN3_sf"/>
</dbReference>
<dbReference type="SUPFAM" id="SSF49265">
    <property type="entry name" value="Fibronectin type III"/>
    <property type="match status" value="1"/>
</dbReference>
<feature type="signal peptide" evidence="1">
    <location>
        <begin position="1"/>
        <end position="24"/>
    </location>
</feature>
<dbReference type="Gene3D" id="2.60.40.10">
    <property type="entry name" value="Immunoglobulins"/>
    <property type="match status" value="1"/>
</dbReference>
<dbReference type="InterPro" id="IPR003961">
    <property type="entry name" value="FN3_dom"/>
</dbReference>
<name>A0ABP8FB88_9BACT</name>
<dbReference type="Proteomes" id="UP001501844">
    <property type="component" value="Unassembled WGS sequence"/>
</dbReference>
<keyword evidence="1" id="KW-0732">Signal</keyword>
<dbReference type="InterPro" id="IPR013783">
    <property type="entry name" value="Ig-like_fold"/>
</dbReference>
<gene>
    <name evidence="2" type="ORF">GCM10023183_07860</name>
</gene>
<organism evidence="2 3">
    <name type="scientific">Nibribacter koreensis</name>
    <dbReference type="NCBI Taxonomy" id="1084519"/>
    <lineage>
        <taxon>Bacteria</taxon>
        <taxon>Pseudomonadati</taxon>
        <taxon>Bacteroidota</taxon>
        <taxon>Cytophagia</taxon>
        <taxon>Cytophagales</taxon>
        <taxon>Hymenobacteraceae</taxon>
        <taxon>Nibribacter</taxon>
    </lineage>
</organism>
<dbReference type="PROSITE" id="PS51257">
    <property type="entry name" value="PROKAR_LIPOPROTEIN"/>
    <property type="match status" value="1"/>
</dbReference>
<dbReference type="EMBL" id="BAABGX010000001">
    <property type="protein sequence ID" value="GAA4299045.1"/>
    <property type="molecule type" value="Genomic_DNA"/>
</dbReference>
<evidence type="ECO:0000313" key="3">
    <source>
        <dbReference type="Proteomes" id="UP001501844"/>
    </source>
</evidence>
<keyword evidence="3" id="KW-1185">Reference proteome</keyword>
<sequence length="224" mass="24418">MKLFTKLKFATLAFALLFTMSCEEEEEVIPAPGLTTKTTQANANAKFTSMDIQGTVDAGKNEITARGVVYNKTGAPTLSDAKTTEAGNTFTTTLNGLMPNTTYFVRVYASTATTTYYSEPIQVKTMGLAGTKWDFTFNHSATVTWHGDVTFNADGTTVYDEPESPGTYLSRGTWSMKDNVLSYTMDSSVQNPASYVFTGTMVNNTMSGTYTFGTANKPWTAVKR</sequence>
<reference evidence="3" key="1">
    <citation type="journal article" date="2019" name="Int. J. Syst. Evol. Microbiol.">
        <title>The Global Catalogue of Microorganisms (GCM) 10K type strain sequencing project: providing services to taxonomists for standard genome sequencing and annotation.</title>
        <authorList>
            <consortium name="The Broad Institute Genomics Platform"/>
            <consortium name="The Broad Institute Genome Sequencing Center for Infectious Disease"/>
            <person name="Wu L."/>
            <person name="Ma J."/>
        </authorList>
    </citation>
    <scope>NUCLEOTIDE SEQUENCE [LARGE SCALE GENOMIC DNA]</scope>
    <source>
        <strain evidence="3">JCM 17917</strain>
    </source>
</reference>
<comment type="caution">
    <text evidence="2">The sequence shown here is derived from an EMBL/GenBank/DDBJ whole genome shotgun (WGS) entry which is preliminary data.</text>
</comment>
<proteinExistence type="predicted"/>
<evidence type="ECO:0008006" key="4">
    <source>
        <dbReference type="Google" id="ProtNLM"/>
    </source>
</evidence>
<protein>
    <recommendedName>
        <fullName evidence="4">Fibronectin type-III domain-containing protein</fullName>
    </recommendedName>
</protein>
<dbReference type="CDD" id="cd00063">
    <property type="entry name" value="FN3"/>
    <property type="match status" value="1"/>
</dbReference>